<dbReference type="AlphaFoldDB" id="A0A0H5SE97"/>
<evidence type="ECO:0000259" key="1">
    <source>
        <dbReference type="Pfam" id="PF07866"/>
    </source>
</evidence>
<keyword evidence="3" id="KW-1185">Reference proteome</keyword>
<feature type="domain" description="DUF1653" evidence="1">
    <location>
        <begin position="15"/>
        <end position="63"/>
    </location>
</feature>
<evidence type="ECO:0000313" key="3">
    <source>
        <dbReference type="Proteomes" id="UP000236497"/>
    </source>
</evidence>
<name>A0A0H5SE97_HERHM</name>
<dbReference type="Proteomes" id="UP000236497">
    <property type="component" value="Unassembled WGS sequence"/>
</dbReference>
<dbReference type="InterPro" id="IPR023387">
    <property type="entry name" value="DUF1653-like_dom"/>
</dbReference>
<reference evidence="2 3" key="1">
    <citation type="submission" date="2015-06" db="EMBL/GenBank/DDBJ databases">
        <authorList>
            <person name="Wibberg Daniel"/>
        </authorList>
    </citation>
    <scope>NUCLEOTIDE SEQUENCE [LARGE SCALE GENOMIC DNA]</scope>
    <source>
        <strain evidence="2 3">T3/55T</strain>
    </source>
</reference>
<dbReference type="RefSeq" id="WP_103201914.1">
    <property type="nucleotide sequence ID" value="NZ_CVTD020000008.1"/>
</dbReference>
<organism evidence="2 3">
    <name type="scientific">Herbinix hemicellulosilytica</name>
    <dbReference type="NCBI Taxonomy" id="1564487"/>
    <lineage>
        <taxon>Bacteria</taxon>
        <taxon>Bacillati</taxon>
        <taxon>Bacillota</taxon>
        <taxon>Clostridia</taxon>
        <taxon>Lachnospirales</taxon>
        <taxon>Lachnospiraceae</taxon>
        <taxon>Herbinix</taxon>
    </lineage>
</organism>
<dbReference type="InterPro" id="IPR037135">
    <property type="entry name" value="DUF1653-like_dom_sf"/>
</dbReference>
<dbReference type="Gene3D" id="2.30.30.320">
    <property type="entry name" value="DUF1653-like domain"/>
    <property type="match status" value="1"/>
</dbReference>
<evidence type="ECO:0000313" key="2">
    <source>
        <dbReference type="EMBL" id="CRZ33757.1"/>
    </source>
</evidence>
<accession>A0A0H5SE97</accession>
<dbReference type="Pfam" id="PF07866">
    <property type="entry name" value="DUF1653"/>
    <property type="match status" value="1"/>
</dbReference>
<gene>
    <name evidence="2" type="ORF">HHT355_0552</name>
</gene>
<protein>
    <recommendedName>
        <fullName evidence="1">DUF1653 domain-containing protein</fullName>
    </recommendedName>
</protein>
<sequence>MSKLPGPGEIFYLTKDKPYQVITIGIHKETCESMVIYQALFGDFKTYVLPVSKFLSEFQQESKEKSTGIKEPEKVSLCNVDDEDPLKTGKNENALEINNEKINETETIEYTDEKMNEVLLSFLDAKSYSKKLEIVTTHIKAMDDRLINNMAASLDCTVNEGPLEQRLQELIYCLKQLSRFEDRRLR</sequence>
<dbReference type="OrthoDB" id="371169at2"/>
<proteinExistence type="predicted"/>
<dbReference type="EMBL" id="CVTD020000008">
    <property type="protein sequence ID" value="CRZ33757.1"/>
    <property type="molecule type" value="Genomic_DNA"/>
</dbReference>